<accession>A0A075FZ84</accession>
<dbReference type="AlphaFoldDB" id="A0A075FZ84"/>
<organism evidence="1">
    <name type="scientific">uncultured marine thaumarchaeote AD1000_89_F09</name>
    <dbReference type="NCBI Taxonomy" id="1455947"/>
    <lineage>
        <taxon>Archaea</taxon>
        <taxon>Nitrososphaerota</taxon>
        <taxon>environmental samples</taxon>
    </lineage>
</organism>
<reference evidence="1" key="1">
    <citation type="journal article" date="2014" name="Genome Biol. Evol.">
        <title>Pangenome evidence for extensive interdomain horizontal transfer affecting lineage core and shell genes in uncultured planktonic thaumarchaeota and euryarchaeota.</title>
        <authorList>
            <person name="Deschamps P."/>
            <person name="Zivanovic Y."/>
            <person name="Moreira D."/>
            <person name="Rodriguez-Valera F."/>
            <person name="Lopez-Garcia P."/>
        </authorList>
    </citation>
    <scope>NUCLEOTIDE SEQUENCE</scope>
</reference>
<proteinExistence type="predicted"/>
<evidence type="ECO:0000313" key="1">
    <source>
        <dbReference type="EMBL" id="AIE97095.1"/>
    </source>
</evidence>
<dbReference type="EMBL" id="KF900497">
    <property type="protein sequence ID" value="AIE97095.1"/>
    <property type="molecule type" value="Genomic_DNA"/>
</dbReference>
<name>A0A075FZ84_9ARCH</name>
<protein>
    <submittedName>
        <fullName evidence="1">Uncharacterized protein</fullName>
    </submittedName>
</protein>
<sequence>MSLCQVCHLDSKKHSKKLWTLHQQTQTCTFCQKSGSEHSEKLWQMHKLVVEKGQHCSEHKRDEKLYPITIGSGRAGVARVCKLNADPPYDKELIPIYMSCTECNLYLGSTEEDFADILDGMCLKCFRESIDQTDIWYDMPPIKKVSKKGVN</sequence>